<dbReference type="SUPFAM" id="SSF144232">
    <property type="entry name" value="HIT/MYND zinc finger-like"/>
    <property type="match status" value="2"/>
</dbReference>
<evidence type="ECO:0000256" key="2">
    <source>
        <dbReference type="ARBA" id="ARBA00022771"/>
    </source>
</evidence>
<evidence type="ECO:0000259" key="5">
    <source>
        <dbReference type="PROSITE" id="PS50865"/>
    </source>
</evidence>
<dbReference type="Pfam" id="PF01753">
    <property type="entry name" value="zf-MYND"/>
    <property type="match status" value="2"/>
</dbReference>
<dbReference type="PROSITE" id="PS01360">
    <property type="entry name" value="ZF_MYND_1"/>
    <property type="match status" value="2"/>
</dbReference>
<dbReference type="Proteomes" id="UP001381693">
    <property type="component" value="Unassembled WGS sequence"/>
</dbReference>
<dbReference type="InterPro" id="IPR046824">
    <property type="entry name" value="Mss51-like_C"/>
</dbReference>
<feature type="domain" description="MYND-type" evidence="5">
    <location>
        <begin position="18"/>
        <end position="59"/>
    </location>
</feature>
<keyword evidence="3" id="KW-0862">Zinc</keyword>
<dbReference type="GO" id="GO:0008270">
    <property type="term" value="F:zinc ion binding"/>
    <property type="evidence" value="ECO:0007669"/>
    <property type="project" value="UniProtKB-KW"/>
</dbReference>
<gene>
    <name evidence="6" type="ORF">SK128_008477</name>
</gene>
<sequence length="453" mass="52505">MEDPAYLSAVRRFFPGLCALCYKHPTGGTHLKHCSQCYLVSYCSKECQKKDWKIHKPFCVVNAAQGRNSVFSKAKTEVKDKEEWNAFRTSLQVAASINLCRNLEVFERDILWYPRLCEVCRESDISKLTACDTCNSVFYCSETHVSENSDDHRKWCHKFLLCVHIDRFEKMNGMSNLPFPIKIYNTYSVLPESMSKLLNSELESHSHKNSNHTMFMIMISDRLTDPITLLYALQHYYFGNSKLKFNEMNQLTIHVVGAESRELLDMIRWEYILHRLPALSKLHVSFIGPKIFSDLDGNGGPEPDYLFDDGMEMRCDDCRKQEKVCVYDMCRMLYEDYLNQDYCTKADAIIVFNCGFHEYEGSDDNTWPKSLSCMISDTSIPLIYTSYTKTEANKDLEALQKIGSISVTLLTQENPFKSLKPIRDSSRNDDRPLFYINQYITGINGQRRETTVD</sequence>
<dbReference type="InterPro" id="IPR002893">
    <property type="entry name" value="Znf_MYND"/>
</dbReference>
<keyword evidence="1" id="KW-0479">Metal-binding</keyword>
<proteinExistence type="predicted"/>
<protein>
    <recommendedName>
        <fullName evidence="5">MYND-type domain-containing protein</fullName>
    </recommendedName>
</protein>
<dbReference type="Pfam" id="PF20179">
    <property type="entry name" value="MSS51_C"/>
    <property type="match status" value="1"/>
</dbReference>
<evidence type="ECO:0000313" key="6">
    <source>
        <dbReference type="EMBL" id="KAK7070958.1"/>
    </source>
</evidence>
<dbReference type="PROSITE" id="PS50865">
    <property type="entry name" value="ZF_MYND_2"/>
    <property type="match status" value="1"/>
</dbReference>
<evidence type="ECO:0000313" key="7">
    <source>
        <dbReference type="Proteomes" id="UP001381693"/>
    </source>
</evidence>
<dbReference type="PANTHER" id="PTHR28069">
    <property type="entry name" value="GH20023P"/>
    <property type="match status" value="1"/>
</dbReference>
<name>A0AAN9A0V0_HALRR</name>
<dbReference type="AlphaFoldDB" id="A0AAN9A0V0"/>
<organism evidence="6 7">
    <name type="scientific">Halocaridina rubra</name>
    <name type="common">Hawaiian red shrimp</name>
    <dbReference type="NCBI Taxonomy" id="373956"/>
    <lineage>
        <taxon>Eukaryota</taxon>
        <taxon>Metazoa</taxon>
        <taxon>Ecdysozoa</taxon>
        <taxon>Arthropoda</taxon>
        <taxon>Crustacea</taxon>
        <taxon>Multicrustacea</taxon>
        <taxon>Malacostraca</taxon>
        <taxon>Eumalacostraca</taxon>
        <taxon>Eucarida</taxon>
        <taxon>Decapoda</taxon>
        <taxon>Pleocyemata</taxon>
        <taxon>Caridea</taxon>
        <taxon>Atyoidea</taxon>
        <taxon>Atyidae</taxon>
        <taxon>Halocaridina</taxon>
    </lineage>
</organism>
<evidence type="ECO:0000256" key="4">
    <source>
        <dbReference type="PROSITE-ProRule" id="PRU00134"/>
    </source>
</evidence>
<evidence type="ECO:0000256" key="1">
    <source>
        <dbReference type="ARBA" id="ARBA00022723"/>
    </source>
</evidence>
<dbReference type="Gene3D" id="6.10.140.2220">
    <property type="match status" value="2"/>
</dbReference>
<dbReference type="PANTHER" id="PTHR28069:SF2">
    <property type="entry name" value="GH20023P"/>
    <property type="match status" value="1"/>
</dbReference>
<keyword evidence="7" id="KW-1185">Reference proteome</keyword>
<dbReference type="EMBL" id="JAXCGZ010015182">
    <property type="protein sequence ID" value="KAK7070958.1"/>
    <property type="molecule type" value="Genomic_DNA"/>
</dbReference>
<reference evidence="6 7" key="1">
    <citation type="submission" date="2023-11" db="EMBL/GenBank/DDBJ databases">
        <title>Halocaridina rubra genome assembly.</title>
        <authorList>
            <person name="Smith C."/>
        </authorList>
    </citation>
    <scope>NUCLEOTIDE SEQUENCE [LARGE SCALE GENOMIC DNA]</scope>
    <source>
        <strain evidence="6">EP-1</strain>
        <tissue evidence="6">Whole</tissue>
    </source>
</reference>
<keyword evidence="2 4" id="KW-0863">Zinc-finger</keyword>
<evidence type="ECO:0000256" key="3">
    <source>
        <dbReference type="ARBA" id="ARBA00022833"/>
    </source>
</evidence>
<accession>A0AAN9A0V0</accession>
<comment type="caution">
    <text evidence="6">The sequence shown here is derived from an EMBL/GenBank/DDBJ whole genome shotgun (WGS) entry which is preliminary data.</text>
</comment>